<dbReference type="PANTHER" id="PTHR43861:SF1">
    <property type="entry name" value="TRANS-ACONITATE 2-METHYLTRANSFERASE"/>
    <property type="match status" value="1"/>
</dbReference>
<dbReference type="EMBL" id="JACHGH010000001">
    <property type="protein sequence ID" value="MBB6451677.1"/>
    <property type="molecule type" value="Genomic_DNA"/>
</dbReference>
<dbReference type="InterPro" id="IPR029063">
    <property type="entry name" value="SAM-dependent_MTases_sf"/>
</dbReference>
<dbReference type="Pfam" id="PF13489">
    <property type="entry name" value="Methyltransf_23"/>
    <property type="match status" value="1"/>
</dbReference>
<dbReference type="GO" id="GO:0008168">
    <property type="term" value="F:methyltransferase activity"/>
    <property type="evidence" value="ECO:0007669"/>
    <property type="project" value="UniProtKB-KW"/>
</dbReference>
<keyword evidence="1" id="KW-0489">Methyltransferase</keyword>
<proteinExistence type="predicted"/>
<dbReference type="GO" id="GO:0032259">
    <property type="term" value="P:methylation"/>
    <property type="evidence" value="ECO:0007669"/>
    <property type="project" value="UniProtKB-KW"/>
</dbReference>
<sequence>MELKERVNKNNQYYDAFYENVKSRTESRDYSYLFQRFTHNLAVDGVILDIGCGTGEHMKYFDSVGYQTLGIEPSEKSRQYCIEQGLHVIDGTFETLKDSLAANQYKINGIWCAASLLHVPVNEFEDTIQTMHSILEENGKLFFTLRLGEGSKWDKYDNENADAERFIQLYEERFLEDVLAKVGFRTSLKIIEDSYWGRPTKWISMILEKK</sequence>
<gene>
    <name evidence="1" type="ORF">HNQ94_000098</name>
</gene>
<keyword evidence="1" id="KW-0808">Transferase</keyword>
<organism evidence="1 2">
    <name type="scientific">Salirhabdus euzebyi</name>
    <dbReference type="NCBI Taxonomy" id="394506"/>
    <lineage>
        <taxon>Bacteria</taxon>
        <taxon>Bacillati</taxon>
        <taxon>Bacillota</taxon>
        <taxon>Bacilli</taxon>
        <taxon>Bacillales</taxon>
        <taxon>Bacillaceae</taxon>
        <taxon>Salirhabdus</taxon>
    </lineage>
</organism>
<dbReference type="AlphaFoldDB" id="A0A841PRX6"/>
<keyword evidence="2" id="KW-1185">Reference proteome</keyword>
<dbReference type="PANTHER" id="PTHR43861">
    <property type="entry name" value="TRANS-ACONITATE 2-METHYLTRANSFERASE-RELATED"/>
    <property type="match status" value="1"/>
</dbReference>
<accession>A0A841PRX6</accession>
<dbReference type="SUPFAM" id="SSF53335">
    <property type="entry name" value="S-adenosyl-L-methionine-dependent methyltransferases"/>
    <property type="match status" value="1"/>
</dbReference>
<dbReference type="CDD" id="cd02440">
    <property type="entry name" value="AdoMet_MTases"/>
    <property type="match status" value="1"/>
</dbReference>
<dbReference type="RefSeq" id="WP_174496300.1">
    <property type="nucleotide sequence ID" value="NZ_CADDWK010000007.1"/>
</dbReference>
<reference evidence="1 2" key="1">
    <citation type="submission" date="2020-08" db="EMBL/GenBank/DDBJ databases">
        <title>Genomic Encyclopedia of Type Strains, Phase IV (KMG-IV): sequencing the most valuable type-strain genomes for metagenomic binning, comparative biology and taxonomic classification.</title>
        <authorList>
            <person name="Goeker M."/>
        </authorList>
    </citation>
    <scope>NUCLEOTIDE SEQUENCE [LARGE SCALE GENOMIC DNA]</scope>
    <source>
        <strain evidence="1 2">DSM 19612</strain>
    </source>
</reference>
<comment type="caution">
    <text evidence="1">The sequence shown here is derived from an EMBL/GenBank/DDBJ whole genome shotgun (WGS) entry which is preliminary data.</text>
</comment>
<protein>
    <submittedName>
        <fullName evidence="1">SAM-dependent methyltransferase</fullName>
    </submittedName>
</protein>
<dbReference type="Gene3D" id="3.40.50.150">
    <property type="entry name" value="Vaccinia Virus protein VP39"/>
    <property type="match status" value="1"/>
</dbReference>
<name>A0A841PRX6_9BACI</name>
<dbReference type="Proteomes" id="UP000581688">
    <property type="component" value="Unassembled WGS sequence"/>
</dbReference>
<evidence type="ECO:0000313" key="2">
    <source>
        <dbReference type="Proteomes" id="UP000581688"/>
    </source>
</evidence>
<evidence type="ECO:0000313" key="1">
    <source>
        <dbReference type="EMBL" id="MBB6451677.1"/>
    </source>
</evidence>